<sequence length="84" mass="9586">MMKQREKRQKAGTKDTVFHASKARTSFPLNVCALNATKSCCRWEGDRDARPFPSNGSPPIFLWRLYIHYSRLRAAMALDGALGW</sequence>
<protein>
    <submittedName>
        <fullName evidence="1">Uncharacterized protein</fullName>
    </submittedName>
</protein>
<accession>A0A016WQ48</accession>
<proteinExistence type="predicted"/>
<dbReference type="EMBL" id="JARK01000157">
    <property type="protein sequence ID" value="EYC41790.1"/>
    <property type="molecule type" value="Genomic_DNA"/>
</dbReference>
<dbReference type="Proteomes" id="UP000024635">
    <property type="component" value="Unassembled WGS sequence"/>
</dbReference>
<keyword evidence="2" id="KW-1185">Reference proteome</keyword>
<comment type="caution">
    <text evidence="1">The sequence shown here is derived from an EMBL/GenBank/DDBJ whole genome shotgun (WGS) entry which is preliminary data.</text>
</comment>
<evidence type="ECO:0000313" key="2">
    <source>
        <dbReference type="Proteomes" id="UP000024635"/>
    </source>
</evidence>
<name>A0A016WQ48_9BILA</name>
<gene>
    <name evidence="1" type="primary">Acey_s0557.g3407</name>
    <name evidence="1" type="ORF">Y032_0557g3407</name>
</gene>
<reference evidence="2" key="1">
    <citation type="journal article" date="2015" name="Nat. Genet.">
        <title>The genome and transcriptome of the zoonotic hookworm Ancylostoma ceylanicum identify infection-specific gene families.</title>
        <authorList>
            <person name="Schwarz E.M."/>
            <person name="Hu Y."/>
            <person name="Antoshechkin I."/>
            <person name="Miller M.M."/>
            <person name="Sternberg P.W."/>
            <person name="Aroian R.V."/>
        </authorList>
    </citation>
    <scope>NUCLEOTIDE SEQUENCE</scope>
    <source>
        <strain evidence="2">HY135</strain>
    </source>
</reference>
<evidence type="ECO:0000313" key="1">
    <source>
        <dbReference type="EMBL" id="EYC41790.1"/>
    </source>
</evidence>
<organism evidence="1 2">
    <name type="scientific">Ancylostoma ceylanicum</name>
    <dbReference type="NCBI Taxonomy" id="53326"/>
    <lineage>
        <taxon>Eukaryota</taxon>
        <taxon>Metazoa</taxon>
        <taxon>Ecdysozoa</taxon>
        <taxon>Nematoda</taxon>
        <taxon>Chromadorea</taxon>
        <taxon>Rhabditida</taxon>
        <taxon>Rhabditina</taxon>
        <taxon>Rhabditomorpha</taxon>
        <taxon>Strongyloidea</taxon>
        <taxon>Ancylostomatidae</taxon>
        <taxon>Ancylostomatinae</taxon>
        <taxon>Ancylostoma</taxon>
    </lineage>
</organism>
<dbReference type="AlphaFoldDB" id="A0A016WQ48"/>